<name>A0AA39X4H9_9PEZI</name>
<evidence type="ECO:0000256" key="4">
    <source>
        <dbReference type="ARBA" id="ARBA00022989"/>
    </source>
</evidence>
<proteinExistence type="predicted"/>
<evidence type="ECO:0000313" key="10">
    <source>
        <dbReference type="Proteomes" id="UP001175000"/>
    </source>
</evidence>
<protein>
    <recommendedName>
        <fullName evidence="8">Ferric oxidoreductase domain-containing protein</fullName>
    </recommendedName>
</protein>
<feature type="transmembrane region" description="Helical" evidence="7">
    <location>
        <begin position="116"/>
        <end position="137"/>
    </location>
</feature>
<dbReference type="GO" id="GO:0006879">
    <property type="term" value="P:intracellular iron ion homeostasis"/>
    <property type="evidence" value="ECO:0007669"/>
    <property type="project" value="TreeGrafter"/>
</dbReference>
<dbReference type="Gene3D" id="3.40.50.80">
    <property type="entry name" value="Nucleotide-binding domain of ferredoxin-NADP reductase (FNR) module"/>
    <property type="match status" value="1"/>
</dbReference>
<evidence type="ECO:0000256" key="1">
    <source>
        <dbReference type="ARBA" id="ARBA00004141"/>
    </source>
</evidence>
<feature type="transmembrane region" description="Helical" evidence="7">
    <location>
        <begin position="6"/>
        <end position="28"/>
    </location>
</feature>
<feature type="transmembrane region" description="Helical" evidence="7">
    <location>
        <begin position="149"/>
        <end position="166"/>
    </location>
</feature>
<accession>A0AA39X4H9</accession>
<keyword evidence="4 7" id="KW-1133">Transmembrane helix</keyword>
<comment type="subcellular location">
    <subcellularLocation>
        <location evidence="1">Membrane</location>
        <topology evidence="1">Multi-pass membrane protein</topology>
    </subcellularLocation>
</comment>
<dbReference type="GO" id="GO:0015677">
    <property type="term" value="P:copper ion import"/>
    <property type="evidence" value="ECO:0007669"/>
    <property type="project" value="TreeGrafter"/>
</dbReference>
<keyword evidence="6 7" id="KW-0472">Membrane</keyword>
<dbReference type="Pfam" id="PF01794">
    <property type="entry name" value="Ferric_reduct"/>
    <property type="match status" value="1"/>
</dbReference>
<feature type="domain" description="Ferric oxidoreductase" evidence="8">
    <location>
        <begin position="90"/>
        <end position="187"/>
    </location>
</feature>
<evidence type="ECO:0000259" key="8">
    <source>
        <dbReference type="Pfam" id="PF01794"/>
    </source>
</evidence>
<evidence type="ECO:0000313" key="9">
    <source>
        <dbReference type="EMBL" id="KAK0627164.1"/>
    </source>
</evidence>
<dbReference type="PANTHER" id="PTHR32361:SF26">
    <property type="entry name" value="FAD-BINDING 8 DOMAIN-CONTAINING PROTEIN-RELATED"/>
    <property type="match status" value="1"/>
</dbReference>
<dbReference type="InterPro" id="IPR051410">
    <property type="entry name" value="Ferric/Cupric_Reductase"/>
</dbReference>
<feature type="transmembrane region" description="Helical" evidence="7">
    <location>
        <begin position="49"/>
        <end position="74"/>
    </location>
</feature>
<keyword evidence="3 7" id="KW-0812">Transmembrane</keyword>
<evidence type="ECO:0000256" key="6">
    <source>
        <dbReference type="ARBA" id="ARBA00023136"/>
    </source>
</evidence>
<reference evidence="9" key="1">
    <citation type="submission" date="2023-06" db="EMBL/GenBank/DDBJ databases">
        <title>Genome-scale phylogeny and comparative genomics of the fungal order Sordariales.</title>
        <authorList>
            <consortium name="Lawrence Berkeley National Laboratory"/>
            <person name="Hensen N."/>
            <person name="Bonometti L."/>
            <person name="Westerberg I."/>
            <person name="Brannstrom I.O."/>
            <person name="Guillou S."/>
            <person name="Cros-Aarteil S."/>
            <person name="Calhoun S."/>
            <person name="Haridas S."/>
            <person name="Kuo A."/>
            <person name="Mondo S."/>
            <person name="Pangilinan J."/>
            <person name="Riley R."/>
            <person name="Labutti K."/>
            <person name="Andreopoulos B."/>
            <person name="Lipzen A."/>
            <person name="Chen C."/>
            <person name="Yanf M."/>
            <person name="Daum C."/>
            <person name="Ng V."/>
            <person name="Clum A."/>
            <person name="Steindorff A."/>
            <person name="Ohm R."/>
            <person name="Martin F."/>
            <person name="Silar P."/>
            <person name="Natvig D."/>
            <person name="Lalanne C."/>
            <person name="Gautier V."/>
            <person name="Ament-Velasquez S.L."/>
            <person name="Kruys A."/>
            <person name="Hutchinson M.I."/>
            <person name="Powell A.J."/>
            <person name="Barry K."/>
            <person name="Miller A.N."/>
            <person name="Grigoriev I.V."/>
            <person name="Debuchy R."/>
            <person name="Gladieux P."/>
            <person name="Thoren M.H."/>
            <person name="Johannesson H."/>
        </authorList>
    </citation>
    <scope>NUCLEOTIDE SEQUENCE</scope>
    <source>
        <strain evidence="9">CBS 606.72</strain>
    </source>
</reference>
<evidence type="ECO:0000256" key="5">
    <source>
        <dbReference type="ARBA" id="ARBA00023065"/>
    </source>
</evidence>
<dbReference type="GO" id="GO:0000293">
    <property type="term" value="F:ferric-chelate reductase activity"/>
    <property type="evidence" value="ECO:0007669"/>
    <property type="project" value="TreeGrafter"/>
</dbReference>
<dbReference type="InterPro" id="IPR013130">
    <property type="entry name" value="Fe3_Rdtase_TM_dom"/>
</dbReference>
<dbReference type="AlphaFoldDB" id="A0AA39X4H9"/>
<dbReference type="EMBL" id="JAULSU010000002">
    <property type="protein sequence ID" value="KAK0627164.1"/>
    <property type="molecule type" value="Genomic_DNA"/>
</dbReference>
<organism evidence="9 10">
    <name type="scientific">Immersiella caudata</name>
    <dbReference type="NCBI Taxonomy" id="314043"/>
    <lineage>
        <taxon>Eukaryota</taxon>
        <taxon>Fungi</taxon>
        <taxon>Dikarya</taxon>
        <taxon>Ascomycota</taxon>
        <taxon>Pezizomycotina</taxon>
        <taxon>Sordariomycetes</taxon>
        <taxon>Sordariomycetidae</taxon>
        <taxon>Sordariales</taxon>
        <taxon>Lasiosphaeriaceae</taxon>
        <taxon>Immersiella</taxon>
    </lineage>
</organism>
<dbReference type="PANTHER" id="PTHR32361">
    <property type="entry name" value="FERRIC/CUPRIC REDUCTASE TRANSMEMBRANE COMPONENT"/>
    <property type="match status" value="1"/>
</dbReference>
<dbReference type="GO" id="GO:0005886">
    <property type="term" value="C:plasma membrane"/>
    <property type="evidence" value="ECO:0007669"/>
    <property type="project" value="TreeGrafter"/>
</dbReference>
<comment type="caution">
    <text evidence="9">The sequence shown here is derived from an EMBL/GenBank/DDBJ whole genome shotgun (WGS) entry which is preliminary data.</text>
</comment>
<keyword evidence="10" id="KW-1185">Reference proteome</keyword>
<evidence type="ECO:0000256" key="7">
    <source>
        <dbReference type="SAM" id="Phobius"/>
    </source>
</evidence>
<dbReference type="InterPro" id="IPR039261">
    <property type="entry name" value="FNR_nucleotide-bd"/>
</dbReference>
<keyword evidence="5" id="KW-0406">Ion transport</keyword>
<keyword evidence="2" id="KW-0813">Transport</keyword>
<dbReference type="GO" id="GO:0006826">
    <property type="term" value="P:iron ion transport"/>
    <property type="evidence" value="ECO:0007669"/>
    <property type="project" value="TreeGrafter"/>
</dbReference>
<evidence type="ECO:0000256" key="2">
    <source>
        <dbReference type="ARBA" id="ARBA00022448"/>
    </source>
</evidence>
<gene>
    <name evidence="9" type="ORF">B0T14DRAFT_129392</name>
</gene>
<dbReference type="Proteomes" id="UP001175000">
    <property type="component" value="Unassembled WGS sequence"/>
</dbReference>
<evidence type="ECO:0000256" key="3">
    <source>
        <dbReference type="ARBA" id="ARBA00022692"/>
    </source>
</evidence>
<sequence length="455" mass="52141">MDPIVIYATGFVSFLFLSSLGFLLRPLVSEIPVLFARHFQYPLLLKRRYWMSITRLEFVILALYFGANVTFLFLRRVNLGSSAATLAVINATPLFLGGHTNPFADLAGVPLSTYHIFHHFIGRVVIVEGVLHAVLALKRSRLDRLTTSGYIASGGLALILITSFWFMRRYFFRTFAKVHLALALTTLGATTWHILSQAPKQAKIAVFFSCSLWVFSSIYRCIRLTYYTTGATVIAEENYVEATRVDLRCDRPVSFYPGSYFYIFPSGKLLQYNLFTSFPMTVMWYSSSVATEDIKVFAEDKQKEIKLLRQKLKKHPADWPKRPQVSEKIQELYKEAELLDKFAQPGPHLTFLVSHSSRPLRSLRFKENHRLLLDGPYGQDLGLQNYHTVMLAAQGAGISTVLSFALHLWEKQYDGMIRRVNILWSLDHNCQDEWAHENLSILRAIDPFQVRYPTS</sequence>